<dbReference type="OrthoDB" id="5962582at2759"/>
<evidence type="ECO:0000256" key="6">
    <source>
        <dbReference type="ARBA" id="ARBA00022840"/>
    </source>
</evidence>
<keyword evidence="6" id="KW-0067">ATP-binding</keyword>
<evidence type="ECO:0000256" key="5">
    <source>
        <dbReference type="ARBA" id="ARBA00022723"/>
    </source>
</evidence>
<dbReference type="RefSeq" id="XP_066927012.1">
    <property type="nucleotide sequence ID" value="XM_067070911.1"/>
</dbReference>
<dbReference type="AlphaFoldDB" id="A0A7M5UNA0"/>
<dbReference type="GO" id="GO:0046872">
    <property type="term" value="F:metal ion binding"/>
    <property type="evidence" value="ECO:0007669"/>
    <property type="project" value="UniProtKB-KW"/>
</dbReference>
<evidence type="ECO:0000313" key="9">
    <source>
        <dbReference type="EnsemblMetazoa" id="CLYHEMP003133.1"/>
    </source>
</evidence>
<dbReference type="SMART" id="SM01265">
    <property type="entry name" value="Mab-21"/>
    <property type="match status" value="1"/>
</dbReference>
<organism evidence="9 10">
    <name type="scientific">Clytia hemisphaerica</name>
    <dbReference type="NCBI Taxonomy" id="252671"/>
    <lineage>
        <taxon>Eukaryota</taxon>
        <taxon>Metazoa</taxon>
        <taxon>Cnidaria</taxon>
        <taxon>Hydrozoa</taxon>
        <taxon>Hydroidolina</taxon>
        <taxon>Leptothecata</taxon>
        <taxon>Obeliida</taxon>
        <taxon>Clytiidae</taxon>
        <taxon>Clytia</taxon>
    </lineage>
</organism>
<protein>
    <recommendedName>
        <fullName evidence="8">Mab-21-like HhH/H2TH-like domain-containing protein</fullName>
    </recommendedName>
</protein>
<keyword evidence="7" id="KW-0460">Magnesium</keyword>
<dbReference type="PANTHER" id="PTHR10656:SF42">
    <property type="entry name" value="CYCLIC GMP-AMP SYNTHASE-LIKE PROTEIN-RELATED"/>
    <property type="match status" value="1"/>
</dbReference>
<accession>A0A7M5UNA0</accession>
<name>A0A7M5UNA0_9CNID</name>
<evidence type="ECO:0000259" key="8">
    <source>
        <dbReference type="Pfam" id="PF20266"/>
    </source>
</evidence>
<keyword evidence="6" id="KW-0547">Nucleotide-binding</keyword>
<evidence type="ECO:0000256" key="1">
    <source>
        <dbReference type="ARBA" id="ARBA00001946"/>
    </source>
</evidence>
<dbReference type="GeneID" id="136814379"/>
<evidence type="ECO:0000256" key="7">
    <source>
        <dbReference type="ARBA" id="ARBA00022842"/>
    </source>
</evidence>
<proteinExistence type="inferred from homology"/>
<dbReference type="EnsemblMetazoa" id="CLYHEMT003133.1">
    <property type="protein sequence ID" value="CLYHEMP003133.1"/>
    <property type="gene ID" value="CLYHEMG003133"/>
</dbReference>
<dbReference type="Gene3D" id="1.10.1410.40">
    <property type="match status" value="1"/>
</dbReference>
<evidence type="ECO:0000256" key="3">
    <source>
        <dbReference type="ARBA" id="ARBA00022679"/>
    </source>
</evidence>
<keyword evidence="4" id="KW-0548">Nucleotidyltransferase</keyword>
<sequence>MTETTYDSMLQFEIDGEHPPPLEELLMDKYDEYRRCLLSTELDDQQLQKMVQFILKTRSYQACFFQDENTDSLDLIKTKAPISYLMFPIATKAIKTGSRSEQVYLQDSDVDYIYEIGPLLVEEVSLLNKIINLRKHSLWYKETKHAGFYTVIDDEGGHIAAVAMQAKIDSSAKSIKLLSERKEVSAVLTTNQNAEDDKDDDSLGEDRVIALPLKQWPPPNWKSFSKRKPIYLQRIMDKLEEATIYLVPKAHPDSADPWIEWRLSFSMVEKEIMLNLPHLYRKVYLICKEMANDLKVKNVYYSYALKTTFMWQCEAWSKTGLVYTLDHILDMVQNVFQRLYKAHETKDLQNYFVPDMNLFELISDSKKESVASKRKGYWHQAGDDGDDSTLQNDVLVKADKHLLNLLKTYTEKESLIKKIIQKNQVPFFPIVYQQVVTSTNNDHSIQRGVVMWDHQPEYRIPKKYHPSHYNLYNLSVDISHEDPDMLNHEWNERILTELYITFLLLLSITSLQPRTGCKEHLMYVLYNISIFWRENRLSQQNTGAGSTIFQGTEEDAFVKILEYYKSLAFYFFGEKDWLLQTPDALGYTDPLSDFFHHKQDPYMCFLNQELPKSFNSDMTPEKLEKCWLTGSLDEEMFQMTSSKEKLQYVEKFDKNLKKKRLLKSKILSFGNAEGCRNVHEKVSKNPFYQQDADFQPLVNQLNINWQRNLRQRLLKEKEIQEKDDSNEEPLFNVSQKYPHSFLMKCLLPQMCEMYNYGFTSNKFDFPTPAKYLSFVMQFHTNAMEHDLQTRQAAKEESKRLQKWGYCVPEDDDVVLRTYDKRLHNTFLLSCESVI</sequence>
<keyword evidence="10" id="KW-1185">Reference proteome</keyword>
<evidence type="ECO:0000313" key="10">
    <source>
        <dbReference type="Proteomes" id="UP000594262"/>
    </source>
</evidence>
<dbReference type="Proteomes" id="UP000594262">
    <property type="component" value="Unplaced"/>
</dbReference>
<evidence type="ECO:0000256" key="2">
    <source>
        <dbReference type="ARBA" id="ARBA00008307"/>
    </source>
</evidence>
<evidence type="ECO:0000256" key="4">
    <source>
        <dbReference type="ARBA" id="ARBA00022695"/>
    </source>
</evidence>
<comment type="cofactor">
    <cofactor evidence="1">
        <name>Mg(2+)</name>
        <dbReference type="ChEBI" id="CHEBI:18420"/>
    </cofactor>
</comment>
<dbReference type="GO" id="GO:0005524">
    <property type="term" value="F:ATP binding"/>
    <property type="evidence" value="ECO:0007669"/>
    <property type="project" value="UniProtKB-KW"/>
</dbReference>
<dbReference type="GO" id="GO:0016779">
    <property type="term" value="F:nucleotidyltransferase activity"/>
    <property type="evidence" value="ECO:0007669"/>
    <property type="project" value="UniProtKB-KW"/>
</dbReference>
<dbReference type="PANTHER" id="PTHR10656">
    <property type="entry name" value="CELL FATE DETERMINING PROTEIN MAB21-RELATED"/>
    <property type="match status" value="1"/>
</dbReference>
<dbReference type="InterPro" id="IPR046906">
    <property type="entry name" value="Mab-21_HhH/H2TH-like"/>
</dbReference>
<comment type="similarity">
    <text evidence="2">Belongs to the mab-21 family.</text>
</comment>
<keyword evidence="3" id="KW-0808">Transferase</keyword>
<reference evidence="9" key="1">
    <citation type="submission" date="2021-01" db="UniProtKB">
        <authorList>
            <consortium name="EnsemblMetazoa"/>
        </authorList>
    </citation>
    <scope>IDENTIFICATION</scope>
</reference>
<dbReference type="Pfam" id="PF20266">
    <property type="entry name" value="Mab-21_C"/>
    <property type="match status" value="1"/>
</dbReference>
<feature type="domain" description="Mab-21-like HhH/H2TH-like" evidence="8">
    <location>
        <begin position="288"/>
        <end position="372"/>
    </location>
</feature>
<keyword evidence="5" id="KW-0479">Metal-binding</keyword>
<dbReference type="InterPro" id="IPR024810">
    <property type="entry name" value="MAB21L/cGLR"/>
</dbReference>